<dbReference type="STRING" id="332411.VI06_05965"/>
<feature type="transmembrane region" description="Helical" evidence="1">
    <location>
        <begin position="104"/>
        <end position="130"/>
    </location>
</feature>
<dbReference type="Pfam" id="PF06912">
    <property type="entry name" value="DUF1275"/>
    <property type="match status" value="1"/>
</dbReference>
<keyword evidence="3" id="KW-1185">Reference proteome</keyword>
<evidence type="ECO:0000256" key="1">
    <source>
        <dbReference type="SAM" id="Phobius"/>
    </source>
</evidence>
<gene>
    <name evidence="2" type="ORF">DLM_3811</name>
</gene>
<dbReference type="PANTHER" id="PTHR37314:SF4">
    <property type="entry name" value="UPF0700 TRANSMEMBRANE PROTEIN YOAK"/>
    <property type="match status" value="1"/>
</dbReference>
<dbReference type="EMBL" id="AP018823">
    <property type="protein sequence ID" value="BBF87395.1"/>
    <property type="molecule type" value="Genomic_DNA"/>
</dbReference>
<name>A0A3G9GIQ1_9NEIS</name>
<protein>
    <submittedName>
        <fullName evidence="2">Probable transmembrane protein</fullName>
    </submittedName>
</protein>
<dbReference type="PANTHER" id="PTHR37314">
    <property type="entry name" value="SLR0142 PROTEIN"/>
    <property type="match status" value="1"/>
</dbReference>
<evidence type="ECO:0000313" key="3">
    <source>
        <dbReference type="Proteomes" id="UP000198290"/>
    </source>
</evidence>
<feature type="transmembrane region" description="Helical" evidence="1">
    <location>
        <begin position="142"/>
        <end position="162"/>
    </location>
</feature>
<reference evidence="3" key="3">
    <citation type="journal article" date="2017" name="Plant Physiol. Biochem.">
        <title>Differential oxidative and antioxidative response of duckweed Lemna minor toward plant growth promoting/inhibiting bacteria.</title>
        <authorList>
            <person name="Ishizawa H."/>
            <person name="Kuroda M."/>
            <person name="Morikawa M."/>
            <person name="Ike M."/>
        </authorList>
    </citation>
    <scope>NUCLEOTIDE SEQUENCE [LARGE SCALE GENOMIC DNA]</scope>
    <source>
        <strain evidence="3">H3</strain>
    </source>
</reference>
<dbReference type="AlphaFoldDB" id="A0A3G9GIQ1"/>
<feature type="transmembrane region" description="Helical" evidence="1">
    <location>
        <begin position="235"/>
        <end position="255"/>
    </location>
</feature>
<accession>A0A3G9GIQ1</accession>
<dbReference type="KEGG" id="amah:DLM_3811"/>
<sequence>MRCRKRGGNQACQQAGAGWMMNGNGGVSRLAVFSWFAMSRRSSNITRLLDRGSFNDRVLRQLGGSMAFIAGALNAGGFLAVNRYTSHVSGIVSGMADDLALGEIGLSLSMLVMLLCFIGGAMHSTWLILWARRQRLRGGYGVSMMEEAFLLLLFGVLGAGLASHKGLFTPPTVMLLCFIMGMHNTIVTKLSGGLLRSTHMTGIATDIGIELTKMSYYNHLHSSKIKDIKSNRSRLWVYGMILSAFFLGGVVGALGFKHLGYSFTLPLALLLFGLGLRPVWYDMRLRWRWWQHRQEPH</sequence>
<evidence type="ECO:0000313" key="2">
    <source>
        <dbReference type="EMBL" id="BBF87395.1"/>
    </source>
</evidence>
<reference evidence="2 3" key="2">
    <citation type="journal article" date="2017" name="Genome Announc.">
        <title>Draft genome sequence of Aquitalea magnusonii strain H3, a plant growth-promoting bacterium of duckweed Lemna minor.</title>
        <authorList>
            <person name="Ishizawa H."/>
            <person name="Kuroda M."/>
            <person name="Ike M."/>
        </authorList>
    </citation>
    <scope>NUCLEOTIDE SEQUENCE [LARGE SCALE GENOMIC DNA]</scope>
    <source>
        <strain evidence="2 3">H3</strain>
    </source>
</reference>
<organism evidence="2 3">
    <name type="scientific">Aquitalea magnusonii</name>
    <dbReference type="NCBI Taxonomy" id="332411"/>
    <lineage>
        <taxon>Bacteria</taxon>
        <taxon>Pseudomonadati</taxon>
        <taxon>Pseudomonadota</taxon>
        <taxon>Betaproteobacteria</taxon>
        <taxon>Neisseriales</taxon>
        <taxon>Chromobacteriaceae</taxon>
        <taxon>Aquitalea</taxon>
    </lineage>
</organism>
<dbReference type="InterPro" id="IPR010699">
    <property type="entry name" value="DUF1275"/>
</dbReference>
<keyword evidence="1 2" id="KW-0812">Transmembrane</keyword>
<feature type="transmembrane region" description="Helical" evidence="1">
    <location>
        <begin position="62"/>
        <end position="84"/>
    </location>
</feature>
<reference evidence="3" key="1">
    <citation type="journal article" date="2017" name="Biotechnol. Biofuels">
        <title>Evaluation of environmental bacterial communities as a factor affecting the growth of duckweed Lemna minor.</title>
        <authorList>
            <person name="Ishizawa H."/>
            <person name="Kuroda M."/>
            <person name="Morikawa M."/>
            <person name="Ike M."/>
        </authorList>
    </citation>
    <scope>NUCLEOTIDE SEQUENCE [LARGE SCALE GENOMIC DNA]</scope>
    <source>
        <strain evidence="3">H3</strain>
    </source>
</reference>
<keyword evidence="1" id="KW-0472">Membrane</keyword>
<feature type="transmembrane region" description="Helical" evidence="1">
    <location>
        <begin position="168"/>
        <end position="187"/>
    </location>
</feature>
<keyword evidence="1" id="KW-1133">Transmembrane helix</keyword>
<proteinExistence type="predicted"/>
<dbReference type="Proteomes" id="UP000198290">
    <property type="component" value="Chromosome"/>
</dbReference>
<feature type="transmembrane region" description="Helical" evidence="1">
    <location>
        <begin position="261"/>
        <end position="280"/>
    </location>
</feature>